<dbReference type="InterPro" id="IPR058003">
    <property type="entry name" value="Phage_gp12"/>
</dbReference>
<reference evidence="1 2" key="1">
    <citation type="submission" date="2020-04" db="EMBL/GenBank/DDBJ databases">
        <title>Whole genome sequencing of clinical and environmental type strains of Ochrobactrum.</title>
        <authorList>
            <person name="Dharne M."/>
        </authorList>
    </citation>
    <scope>NUCLEOTIDE SEQUENCE [LARGE SCALE GENOMIC DNA]</scope>
    <source>
        <strain evidence="1 2">DSM 13340</strain>
    </source>
</reference>
<dbReference type="Proteomes" id="UP000558475">
    <property type="component" value="Unassembled WGS sequence"/>
</dbReference>
<name>A0A7X6FNM5_9HYPH</name>
<organism evidence="1 2">
    <name type="scientific">Brucella tritici</name>
    <dbReference type="NCBI Taxonomy" id="94626"/>
    <lineage>
        <taxon>Bacteria</taxon>
        <taxon>Pseudomonadati</taxon>
        <taxon>Pseudomonadota</taxon>
        <taxon>Alphaproteobacteria</taxon>
        <taxon>Hyphomicrobiales</taxon>
        <taxon>Brucellaceae</taxon>
        <taxon>Brucella/Ochrobactrum group</taxon>
        <taxon>Brucella</taxon>
    </lineage>
</organism>
<protein>
    <submittedName>
        <fullName evidence="1">Uncharacterized protein</fullName>
    </submittedName>
</protein>
<gene>
    <name evidence="1" type="ORF">HGG76_02515</name>
</gene>
<evidence type="ECO:0000313" key="2">
    <source>
        <dbReference type="Proteomes" id="UP000558475"/>
    </source>
</evidence>
<evidence type="ECO:0000313" key="1">
    <source>
        <dbReference type="EMBL" id="NKW09138.1"/>
    </source>
</evidence>
<comment type="caution">
    <text evidence="1">The sequence shown here is derived from an EMBL/GenBank/DDBJ whole genome shotgun (WGS) entry which is preliminary data.</text>
</comment>
<dbReference type="Pfam" id="PF25675">
    <property type="entry name" value="Phage_nozzle"/>
    <property type="match status" value="1"/>
</dbReference>
<sequence>MGSTVRAAFAATYDEPYVHEMVRSGDEQYNIIIEGGSLRIFNRVTGQEAAVSGDIGNYLAQSGPARKAFQAVTVGDTTFLLNRQRVVSMSGITTPVGQTKR</sequence>
<dbReference type="AlphaFoldDB" id="A0A7X6FNM5"/>
<accession>A0A7X6FNM5</accession>
<proteinExistence type="predicted"/>
<dbReference type="EMBL" id="JAAXZB010000001">
    <property type="protein sequence ID" value="NKW09138.1"/>
    <property type="molecule type" value="Genomic_DNA"/>
</dbReference>